<comment type="cofactor">
    <cofactor evidence="1">
        <name>Mg(2+)</name>
        <dbReference type="ChEBI" id="CHEBI:18420"/>
    </cofactor>
</comment>
<evidence type="ECO:0000259" key="11">
    <source>
        <dbReference type="PROSITE" id="PS51880"/>
    </source>
</evidence>
<comment type="similarity">
    <text evidence="9">Belongs to the TRAFAC class OBG-HflX-like GTPase superfamily. OBG GTPase family. YchF/OLA1 subfamily.</text>
</comment>
<dbReference type="PANTHER" id="PTHR23305:SF11">
    <property type="entry name" value="OBG-LIKE ATPASE 1"/>
    <property type="match status" value="1"/>
</dbReference>
<dbReference type="SUPFAM" id="SSF52540">
    <property type="entry name" value="P-loop containing nucleoside triphosphate hydrolases"/>
    <property type="match status" value="1"/>
</dbReference>
<dbReference type="SUPFAM" id="SSF81271">
    <property type="entry name" value="TGS-like"/>
    <property type="match status" value="1"/>
</dbReference>
<dbReference type="FunFam" id="1.10.150.300:FF:000003">
    <property type="entry name" value="Obg-like ATPase 1"/>
    <property type="match status" value="1"/>
</dbReference>
<dbReference type="InterPro" id="IPR023192">
    <property type="entry name" value="TGS-like_dom_sf"/>
</dbReference>
<dbReference type="GO" id="GO:0005525">
    <property type="term" value="F:GTP binding"/>
    <property type="evidence" value="ECO:0007669"/>
    <property type="project" value="InterPro"/>
</dbReference>
<comment type="function">
    <text evidence="9">Hydrolyzes ATP, and can also hydrolyze GTP with lower efficiency. Has lower affinity for GTP.</text>
</comment>
<dbReference type="CDD" id="cd04867">
    <property type="entry name" value="TGS_YchF_OLA1"/>
    <property type="match status" value="1"/>
</dbReference>
<dbReference type="PIRSF" id="PIRSF006641">
    <property type="entry name" value="CHP00092"/>
    <property type="match status" value="1"/>
</dbReference>
<dbReference type="PROSITE" id="PS51710">
    <property type="entry name" value="G_OBG"/>
    <property type="match status" value="1"/>
</dbReference>
<keyword evidence="5 9" id="KW-0547">Nucleotide-binding</keyword>
<evidence type="ECO:0000256" key="2">
    <source>
        <dbReference type="ARBA" id="ARBA00004496"/>
    </source>
</evidence>
<protein>
    <recommendedName>
        <fullName evidence="9">Obg-like ATPase 1</fullName>
    </recommendedName>
</protein>
<dbReference type="GO" id="GO:0005737">
    <property type="term" value="C:cytoplasm"/>
    <property type="evidence" value="ECO:0007669"/>
    <property type="project" value="UniProtKB-SubCell"/>
</dbReference>
<evidence type="ECO:0000256" key="9">
    <source>
        <dbReference type="HAMAP-Rule" id="MF_03167"/>
    </source>
</evidence>
<dbReference type="InterPro" id="IPR012675">
    <property type="entry name" value="Beta-grasp_dom_sf"/>
</dbReference>
<dbReference type="GO" id="GO:0046872">
    <property type="term" value="F:metal ion binding"/>
    <property type="evidence" value="ECO:0007669"/>
    <property type="project" value="UniProtKB-KW"/>
</dbReference>
<feature type="domain" description="TGS" evidence="11">
    <location>
        <begin position="302"/>
        <end position="385"/>
    </location>
</feature>
<evidence type="ECO:0000313" key="13">
    <source>
        <dbReference type="WBParaSite" id="ALUE_0000441901-mRNA-1"/>
    </source>
</evidence>
<comment type="subunit">
    <text evidence="9">Monomer.</text>
</comment>
<comment type="subcellular location">
    <subcellularLocation>
        <location evidence="2 9">Cytoplasm</location>
    </subcellularLocation>
</comment>
<evidence type="ECO:0000256" key="3">
    <source>
        <dbReference type="ARBA" id="ARBA00022490"/>
    </source>
</evidence>
<keyword evidence="6 9" id="KW-0378">Hydrolase</keyword>
<dbReference type="NCBIfam" id="TIGR00092">
    <property type="entry name" value="redox-regulated ATPase YchF"/>
    <property type="match status" value="1"/>
</dbReference>
<dbReference type="GO" id="GO:0043023">
    <property type="term" value="F:ribosomal large subunit binding"/>
    <property type="evidence" value="ECO:0007669"/>
    <property type="project" value="UniProtKB-UniRule"/>
</dbReference>
<dbReference type="InterPro" id="IPR004396">
    <property type="entry name" value="ATPase_YchF/OLA1"/>
</dbReference>
<dbReference type="Gene3D" id="1.10.150.300">
    <property type="entry name" value="TGS-like domain"/>
    <property type="match status" value="1"/>
</dbReference>
<dbReference type="PANTHER" id="PTHR23305">
    <property type="entry name" value="OBG GTPASE FAMILY"/>
    <property type="match status" value="1"/>
</dbReference>
<dbReference type="InterPro" id="IPR012676">
    <property type="entry name" value="TGS-like"/>
</dbReference>
<evidence type="ECO:0000256" key="8">
    <source>
        <dbReference type="ARBA" id="ARBA00022842"/>
    </source>
</evidence>
<dbReference type="FunFam" id="3.10.20.30:FF:000029">
    <property type="entry name" value="Obg-like ATPase 1"/>
    <property type="match status" value="1"/>
</dbReference>
<dbReference type="CDD" id="cd01900">
    <property type="entry name" value="YchF"/>
    <property type="match status" value="1"/>
</dbReference>
<dbReference type="Gene3D" id="3.40.50.300">
    <property type="entry name" value="P-loop containing nucleotide triphosphate hydrolases"/>
    <property type="match status" value="1"/>
</dbReference>
<accession>A0A0M3HQL9</accession>
<dbReference type="InterPro" id="IPR041706">
    <property type="entry name" value="YchF_N"/>
</dbReference>
<dbReference type="PRINTS" id="PR00326">
    <property type="entry name" value="GTP1OBG"/>
</dbReference>
<evidence type="ECO:0000256" key="6">
    <source>
        <dbReference type="ARBA" id="ARBA00022801"/>
    </source>
</evidence>
<evidence type="ECO:0000256" key="5">
    <source>
        <dbReference type="ARBA" id="ARBA00022741"/>
    </source>
</evidence>
<dbReference type="Gene3D" id="3.10.20.30">
    <property type="match status" value="1"/>
</dbReference>
<feature type="binding site" evidence="9">
    <location>
        <position position="229"/>
    </location>
    <ligand>
        <name>ATP</name>
        <dbReference type="ChEBI" id="CHEBI:30616"/>
    </ligand>
</feature>
<evidence type="ECO:0000256" key="7">
    <source>
        <dbReference type="ARBA" id="ARBA00022840"/>
    </source>
</evidence>
<dbReference type="Pfam" id="PF06071">
    <property type="entry name" value="YchF-GTPase_C"/>
    <property type="match status" value="1"/>
</dbReference>
<dbReference type="Pfam" id="PF01926">
    <property type="entry name" value="MMR_HSR1"/>
    <property type="match status" value="1"/>
</dbReference>
<sequence>MAPKKVEGDQPAPLMGRIGTNLKMGILGLPNVGKSTFFNVLTKSQAQAENFPFCTIDPNESRVPVSDKRFDWLVEHFKPASRVCAFLNVVDIAGLVKGASEGQGLGNAFLSHVSACDALFHLCRAFDDDDVTHVEGDVNPVRDLDIISSELIKKDLQYLEGAIDKVEKLTIRGGDKSKKPEYECLLKVRKLLEEDGRPVRLEVWNEKEIDILNHHLLLTAKPIVYLVNLSEKDYIRKKNKWLPKMKAWLDENDPHAACIPFSGSLELKLMDMPEDERAKYLKEQGTTSALEKIVRTGYKALQLEYFFTCGKDEVKAWTIQKGTKAPQAAGRIHTDFEKGFIMAEVCKVDDLMELGSEAAVKAAGKYRQQGRNYVVEDGDVILFKFNAGAGLTSKKK</sequence>
<dbReference type="GO" id="GO:0005524">
    <property type="term" value="F:ATP binding"/>
    <property type="evidence" value="ECO:0007669"/>
    <property type="project" value="UniProtKB-UniRule"/>
</dbReference>
<evidence type="ECO:0000256" key="1">
    <source>
        <dbReference type="ARBA" id="ARBA00001946"/>
    </source>
</evidence>
<dbReference type="InterPro" id="IPR006073">
    <property type="entry name" value="GTP-bd"/>
</dbReference>
<keyword evidence="7 9" id="KW-0067">ATP-binding</keyword>
<dbReference type="InterPro" id="IPR027417">
    <property type="entry name" value="P-loop_NTPase"/>
</dbReference>
<reference evidence="13" key="1">
    <citation type="submission" date="2017-02" db="UniProtKB">
        <authorList>
            <consortium name="WormBaseParasite"/>
        </authorList>
    </citation>
    <scope>IDENTIFICATION</scope>
</reference>
<dbReference type="WBParaSite" id="ALUE_0000441901-mRNA-1">
    <property type="protein sequence ID" value="ALUE_0000441901-mRNA-1"/>
    <property type="gene ID" value="ALUE_0000441901"/>
</dbReference>
<name>A0A0M3HQL9_ASCLU</name>
<dbReference type="Proteomes" id="UP000036681">
    <property type="component" value="Unplaced"/>
</dbReference>
<proteinExistence type="inferred from homology"/>
<dbReference type="AlphaFoldDB" id="A0A0M3HQL9"/>
<keyword evidence="3 9" id="KW-0963">Cytoplasm</keyword>
<dbReference type="InterPro" id="IPR031167">
    <property type="entry name" value="G_OBG"/>
</dbReference>
<dbReference type="HAMAP" id="MF_00944">
    <property type="entry name" value="YchF_OLA1_ATPase"/>
    <property type="match status" value="1"/>
</dbReference>
<dbReference type="PROSITE" id="PS51880">
    <property type="entry name" value="TGS"/>
    <property type="match status" value="1"/>
</dbReference>
<evidence type="ECO:0000259" key="10">
    <source>
        <dbReference type="PROSITE" id="PS51710"/>
    </source>
</evidence>
<dbReference type="InterPro" id="IPR004095">
    <property type="entry name" value="TGS"/>
</dbReference>
<keyword evidence="12" id="KW-1185">Reference proteome</keyword>
<keyword evidence="8" id="KW-0460">Magnesium</keyword>
<evidence type="ECO:0000256" key="4">
    <source>
        <dbReference type="ARBA" id="ARBA00022723"/>
    </source>
</evidence>
<keyword evidence="4" id="KW-0479">Metal-binding</keyword>
<dbReference type="InterPro" id="IPR013029">
    <property type="entry name" value="YchF_C"/>
</dbReference>
<organism evidence="12 13">
    <name type="scientific">Ascaris lumbricoides</name>
    <name type="common">Giant roundworm</name>
    <dbReference type="NCBI Taxonomy" id="6252"/>
    <lineage>
        <taxon>Eukaryota</taxon>
        <taxon>Metazoa</taxon>
        <taxon>Ecdysozoa</taxon>
        <taxon>Nematoda</taxon>
        <taxon>Chromadorea</taxon>
        <taxon>Rhabditida</taxon>
        <taxon>Spirurina</taxon>
        <taxon>Ascaridomorpha</taxon>
        <taxon>Ascaridoidea</taxon>
        <taxon>Ascarididae</taxon>
        <taxon>Ascaris</taxon>
    </lineage>
</organism>
<feature type="binding site" evidence="9">
    <location>
        <begin position="31"/>
        <end position="36"/>
    </location>
    <ligand>
        <name>ATP</name>
        <dbReference type="ChEBI" id="CHEBI:30616"/>
    </ligand>
</feature>
<dbReference type="GO" id="GO:0016887">
    <property type="term" value="F:ATP hydrolysis activity"/>
    <property type="evidence" value="ECO:0007669"/>
    <property type="project" value="UniProtKB-UniRule"/>
</dbReference>
<feature type="domain" description="OBG-type G" evidence="10">
    <location>
        <begin position="22"/>
        <end position="281"/>
    </location>
</feature>
<evidence type="ECO:0000313" key="12">
    <source>
        <dbReference type="Proteomes" id="UP000036681"/>
    </source>
</evidence>